<dbReference type="SMART" id="SM01266">
    <property type="entry name" value="Mac"/>
    <property type="match status" value="1"/>
</dbReference>
<dbReference type="InterPro" id="IPR001451">
    <property type="entry name" value="Hexapep"/>
</dbReference>
<sequence>METEKMKAQAGKLYDANYDAELLKEREICADITYELNRLRPSQTKERMEILRKLFGKTKGNFTIVSPFFCDYGYNIEIGENFFMNMDCVILDGAKVKFGDNVFVAPHCGFYTAGHPLDVERRISGLEYALPITVGNNVWIGAHVCVLPGVSIGDNTVIGAGSVVTKNIPANVLAYGNPCKVIREITENDRTEYMK</sequence>
<comment type="similarity">
    <text evidence="1 5">Belongs to the transferase hexapeptide repeat family.</text>
</comment>
<dbReference type="InterPro" id="IPR018357">
    <property type="entry name" value="Hexapep_transf_CS"/>
</dbReference>
<dbReference type="InterPro" id="IPR039369">
    <property type="entry name" value="LacA-like"/>
</dbReference>
<dbReference type="Pfam" id="PF12464">
    <property type="entry name" value="Mac"/>
    <property type="match status" value="1"/>
</dbReference>
<dbReference type="Pfam" id="PF00132">
    <property type="entry name" value="Hexapep"/>
    <property type="match status" value="1"/>
</dbReference>
<keyword evidence="8" id="KW-1185">Reference proteome</keyword>
<evidence type="ECO:0000313" key="7">
    <source>
        <dbReference type="EMBL" id="MBM6673900.1"/>
    </source>
</evidence>
<evidence type="ECO:0000259" key="6">
    <source>
        <dbReference type="SMART" id="SM01266"/>
    </source>
</evidence>
<evidence type="ECO:0000256" key="5">
    <source>
        <dbReference type="RuleBase" id="RU367021"/>
    </source>
</evidence>
<feature type="domain" description="Maltose/galactoside acetyltransferase" evidence="6">
    <location>
        <begin position="5"/>
        <end position="60"/>
    </location>
</feature>
<comment type="caution">
    <text evidence="7">The sequence shown here is derived from an EMBL/GenBank/DDBJ whole genome shotgun (WGS) entry which is preliminary data.</text>
</comment>
<dbReference type="Gene3D" id="2.160.10.10">
    <property type="entry name" value="Hexapeptide repeat proteins"/>
    <property type="match status" value="1"/>
</dbReference>
<organism evidence="7 8">
    <name type="scientific">Marseilla massiliensis</name>
    <dbReference type="NCBI Taxonomy" id="1841864"/>
    <lineage>
        <taxon>Bacteria</taxon>
        <taxon>Pseudomonadati</taxon>
        <taxon>Bacteroidota</taxon>
        <taxon>Bacteroidia</taxon>
        <taxon>Bacteroidales</taxon>
        <taxon>Prevotellaceae</taxon>
        <taxon>Marseilla</taxon>
    </lineage>
</organism>
<evidence type="ECO:0000256" key="4">
    <source>
        <dbReference type="ARBA" id="ARBA00023315"/>
    </source>
</evidence>
<keyword evidence="4 5" id="KW-0012">Acyltransferase</keyword>
<dbReference type="AlphaFoldDB" id="A0A939B7Q2"/>
<dbReference type="GO" id="GO:0008870">
    <property type="term" value="F:galactoside O-acetyltransferase activity"/>
    <property type="evidence" value="ECO:0007669"/>
    <property type="project" value="TreeGrafter"/>
</dbReference>
<dbReference type="RefSeq" id="WP_021947510.1">
    <property type="nucleotide sequence ID" value="NZ_JACJJG010000042.1"/>
</dbReference>
<dbReference type="PANTHER" id="PTHR43017">
    <property type="entry name" value="GALACTOSIDE O-ACETYLTRANSFERASE"/>
    <property type="match status" value="1"/>
</dbReference>
<keyword evidence="3" id="KW-0677">Repeat</keyword>
<dbReference type="InterPro" id="IPR011004">
    <property type="entry name" value="Trimer_LpxA-like_sf"/>
</dbReference>
<reference evidence="7" key="1">
    <citation type="submission" date="2020-08" db="EMBL/GenBank/DDBJ databases">
        <authorList>
            <person name="Cejkova D."/>
            <person name="Kubasova T."/>
            <person name="Jahodarova E."/>
            <person name="Rychlik I."/>
        </authorList>
    </citation>
    <scope>NUCLEOTIDE SEQUENCE</scope>
    <source>
        <strain evidence="7">An824</strain>
    </source>
</reference>
<dbReference type="EC" id="2.3.1.-" evidence="5"/>
<evidence type="ECO:0000256" key="1">
    <source>
        <dbReference type="ARBA" id="ARBA00007274"/>
    </source>
</evidence>
<evidence type="ECO:0000256" key="3">
    <source>
        <dbReference type="ARBA" id="ARBA00022737"/>
    </source>
</evidence>
<dbReference type="Proteomes" id="UP000706891">
    <property type="component" value="Unassembled WGS sequence"/>
</dbReference>
<protein>
    <recommendedName>
        <fullName evidence="5">Acetyltransferase</fullName>
        <ecNumber evidence="5">2.3.1.-</ecNumber>
    </recommendedName>
</protein>
<dbReference type="InterPro" id="IPR024688">
    <property type="entry name" value="Mac_dom"/>
</dbReference>
<evidence type="ECO:0000256" key="2">
    <source>
        <dbReference type="ARBA" id="ARBA00022679"/>
    </source>
</evidence>
<accession>A0A939B7Q2</accession>
<gene>
    <name evidence="7" type="ORF">H6A34_08430</name>
</gene>
<dbReference type="PROSITE" id="PS00101">
    <property type="entry name" value="HEXAPEP_TRANSFERASES"/>
    <property type="match status" value="1"/>
</dbReference>
<dbReference type="FunFam" id="2.160.10.10:FF:000008">
    <property type="entry name" value="Maltose O-acetyltransferase"/>
    <property type="match status" value="1"/>
</dbReference>
<proteinExistence type="inferred from homology"/>
<keyword evidence="2 5" id="KW-0808">Transferase</keyword>
<dbReference type="EMBL" id="JACJJG010000042">
    <property type="protein sequence ID" value="MBM6673900.1"/>
    <property type="molecule type" value="Genomic_DNA"/>
</dbReference>
<name>A0A939B7Q2_9BACT</name>
<dbReference type="CDD" id="cd03357">
    <property type="entry name" value="LbH_MAT_GAT"/>
    <property type="match status" value="1"/>
</dbReference>
<dbReference type="SUPFAM" id="SSF51161">
    <property type="entry name" value="Trimeric LpxA-like enzymes"/>
    <property type="match status" value="1"/>
</dbReference>
<evidence type="ECO:0000313" key="8">
    <source>
        <dbReference type="Proteomes" id="UP000706891"/>
    </source>
</evidence>
<dbReference type="PANTHER" id="PTHR43017:SF1">
    <property type="entry name" value="ACETYLTRANSFERASE YJL218W-RELATED"/>
    <property type="match status" value="1"/>
</dbReference>
<reference evidence="7" key="2">
    <citation type="journal article" date="2021" name="Sci. Rep.">
        <title>The distribution of antibiotic resistance genes in chicken gut microbiota commensals.</title>
        <authorList>
            <person name="Juricova H."/>
            <person name="Matiasovicova J."/>
            <person name="Kubasova T."/>
            <person name="Cejkova D."/>
            <person name="Rychlik I."/>
        </authorList>
    </citation>
    <scope>NUCLEOTIDE SEQUENCE</scope>
    <source>
        <strain evidence="7">An824</strain>
    </source>
</reference>